<evidence type="ECO:0000256" key="1">
    <source>
        <dbReference type="ARBA" id="ARBA00022737"/>
    </source>
</evidence>
<feature type="non-terminal residue" evidence="4">
    <location>
        <position position="1"/>
    </location>
</feature>
<dbReference type="AlphaFoldDB" id="A0A6A4IIY8"/>
<keyword evidence="1" id="KW-0677">Repeat</keyword>
<accession>A0A6A4IIY8</accession>
<reference evidence="4" key="1">
    <citation type="journal article" date="2019" name="Environ. Microbiol.">
        <title>Fungal ecological strategies reflected in gene transcription - a case study of two litter decomposers.</title>
        <authorList>
            <person name="Barbi F."/>
            <person name="Kohler A."/>
            <person name="Barry K."/>
            <person name="Baskaran P."/>
            <person name="Daum C."/>
            <person name="Fauchery L."/>
            <person name="Ihrmark K."/>
            <person name="Kuo A."/>
            <person name="LaButti K."/>
            <person name="Lipzen A."/>
            <person name="Morin E."/>
            <person name="Grigoriev I.V."/>
            <person name="Henrissat B."/>
            <person name="Lindahl B."/>
            <person name="Martin F."/>
        </authorList>
    </citation>
    <scope>NUCLEOTIDE SEQUENCE</scope>
    <source>
        <strain evidence="4">JB14</strain>
    </source>
</reference>
<dbReference type="SUPFAM" id="SSF48403">
    <property type="entry name" value="Ankyrin repeat"/>
    <property type="match status" value="1"/>
</dbReference>
<dbReference type="Pfam" id="PF12796">
    <property type="entry name" value="Ank_2"/>
    <property type="match status" value="1"/>
</dbReference>
<dbReference type="GO" id="GO:0045944">
    <property type="term" value="P:positive regulation of transcription by RNA polymerase II"/>
    <property type="evidence" value="ECO:0007669"/>
    <property type="project" value="TreeGrafter"/>
</dbReference>
<dbReference type="InterPro" id="IPR036770">
    <property type="entry name" value="Ankyrin_rpt-contain_sf"/>
</dbReference>
<keyword evidence="5" id="KW-1185">Reference proteome</keyword>
<dbReference type="GO" id="GO:0000976">
    <property type="term" value="F:transcription cis-regulatory region binding"/>
    <property type="evidence" value="ECO:0007669"/>
    <property type="project" value="TreeGrafter"/>
</dbReference>
<evidence type="ECO:0000256" key="3">
    <source>
        <dbReference type="PROSITE-ProRule" id="PRU00023"/>
    </source>
</evidence>
<feature type="repeat" description="ANK" evidence="3">
    <location>
        <begin position="57"/>
        <end position="88"/>
    </location>
</feature>
<dbReference type="Proteomes" id="UP000799118">
    <property type="component" value="Unassembled WGS sequence"/>
</dbReference>
<name>A0A6A4IIY8_9AGAR</name>
<organism evidence="4 5">
    <name type="scientific">Gymnopus androsaceus JB14</name>
    <dbReference type="NCBI Taxonomy" id="1447944"/>
    <lineage>
        <taxon>Eukaryota</taxon>
        <taxon>Fungi</taxon>
        <taxon>Dikarya</taxon>
        <taxon>Basidiomycota</taxon>
        <taxon>Agaricomycotina</taxon>
        <taxon>Agaricomycetes</taxon>
        <taxon>Agaricomycetidae</taxon>
        <taxon>Agaricales</taxon>
        <taxon>Marasmiineae</taxon>
        <taxon>Omphalotaceae</taxon>
        <taxon>Gymnopus</taxon>
    </lineage>
</organism>
<dbReference type="PROSITE" id="PS50088">
    <property type="entry name" value="ANK_REPEAT"/>
    <property type="match status" value="1"/>
</dbReference>
<dbReference type="Gene3D" id="1.25.40.20">
    <property type="entry name" value="Ankyrin repeat-containing domain"/>
    <property type="match status" value="1"/>
</dbReference>
<proteinExistence type="predicted"/>
<dbReference type="InterPro" id="IPR002110">
    <property type="entry name" value="Ankyrin_rpt"/>
</dbReference>
<feature type="non-terminal residue" evidence="4">
    <location>
        <position position="88"/>
    </location>
</feature>
<sequence>IVQLLLNNGADMDAQGGKYGDALQGAPDTYLVDKSNYNSIVQLLLNNGAGVNAQRGEYGNALQAAAIKGHEVTVQLLLTHGADQNTET</sequence>
<dbReference type="GO" id="GO:0005634">
    <property type="term" value="C:nucleus"/>
    <property type="evidence" value="ECO:0007669"/>
    <property type="project" value="TreeGrafter"/>
</dbReference>
<dbReference type="PANTHER" id="PTHR24193">
    <property type="entry name" value="ANKYRIN REPEAT PROTEIN"/>
    <property type="match status" value="1"/>
</dbReference>
<dbReference type="OrthoDB" id="194358at2759"/>
<evidence type="ECO:0000256" key="2">
    <source>
        <dbReference type="ARBA" id="ARBA00023043"/>
    </source>
</evidence>
<dbReference type="InterPro" id="IPR050663">
    <property type="entry name" value="Ankyrin-SOCS_Box"/>
</dbReference>
<keyword evidence="2 3" id="KW-0040">ANK repeat</keyword>
<evidence type="ECO:0000313" key="4">
    <source>
        <dbReference type="EMBL" id="KAE9408505.1"/>
    </source>
</evidence>
<gene>
    <name evidence="4" type="ORF">BT96DRAFT_743775</name>
</gene>
<evidence type="ECO:0000313" key="5">
    <source>
        <dbReference type="Proteomes" id="UP000799118"/>
    </source>
</evidence>
<dbReference type="PANTHER" id="PTHR24193:SF121">
    <property type="entry name" value="ADA2A-CONTAINING COMPLEX COMPONENT 3, ISOFORM D"/>
    <property type="match status" value="1"/>
</dbReference>
<dbReference type="PROSITE" id="PS50297">
    <property type="entry name" value="ANK_REP_REGION"/>
    <property type="match status" value="1"/>
</dbReference>
<dbReference type="EMBL" id="ML769391">
    <property type="protein sequence ID" value="KAE9408505.1"/>
    <property type="molecule type" value="Genomic_DNA"/>
</dbReference>
<protein>
    <submittedName>
        <fullName evidence="4">Uncharacterized protein</fullName>
    </submittedName>
</protein>